<name>A0AAV9VX67_9PEZI</name>
<sequence length="141" mass="16340">MSSSESSQHPPKVVDYRLRPGTAPRKPTVKNVETAFQDPLWDWHKNSFRAVFTILKKECKVAIQERQRHGGLYVNEISTYKDQSPYDRQLLYTQIRDQIQADRAETGPQKHFKYNDLLLQVLSCTNQDYLSLDEVAGRITG</sequence>
<evidence type="ECO:0000256" key="1">
    <source>
        <dbReference type="SAM" id="MobiDB-lite"/>
    </source>
</evidence>
<accession>A0AAV9VX67</accession>
<proteinExistence type="predicted"/>
<reference evidence="2 3" key="1">
    <citation type="submission" date="2023-08" db="EMBL/GenBank/DDBJ databases">
        <authorList>
            <person name="Palmer J.M."/>
        </authorList>
    </citation>
    <scope>NUCLEOTIDE SEQUENCE [LARGE SCALE GENOMIC DNA]</scope>
    <source>
        <strain evidence="2 3">TWF481</strain>
    </source>
</reference>
<evidence type="ECO:0000313" key="2">
    <source>
        <dbReference type="EMBL" id="KAK6495670.1"/>
    </source>
</evidence>
<evidence type="ECO:0000313" key="3">
    <source>
        <dbReference type="Proteomes" id="UP001370758"/>
    </source>
</evidence>
<dbReference type="EMBL" id="JAVHJL010000012">
    <property type="protein sequence ID" value="KAK6495670.1"/>
    <property type="molecule type" value="Genomic_DNA"/>
</dbReference>
<protein>
    <submittedName>
        <fullName evidence="2">Uncharacterized protein</fullName>
    </submittedName>
</protein>
<organism evidence="2 3">
    <name type="scientific">Arthrobotrys musiformis</name>
    <dbReference type="NCBI Taxonomy" id="47236"/>
    <lineage>
        <taxon>Eukaryota</taxon>
        <taxon>Fungi</taxon>
        <taxon>Dikarya</taxon>
        <taxon>Ascomycota</taxon>
        <taxon>Pezizomycotina</taxon>
        <taxon>Orbiliomycetes</taxon>
        <taxon>Orbiliales</taxon>
        <taxon>Orbiliaceae</taxon>
        <taxon>Arthrobotrys</taxon>
    </lineage>
</organism>
<comment type="caution">
    <text evidence="2">The sequence shown here is derived from an EMBL/GenBank/DDBJ whole genome shotgun (WGS) entry which is preliminary data.</text>
</comment>
<dbReference type="Proteomes" id="UP001370758">
    <property type="component" value="Unassembled WGS sequence"/>
</dbReference>
<keyword evidence="3" id="KW-1185">Reference proteome</keyword>
<feature type="region of interest" description="Disordered" evidence="1">
    <location>
        <begin position="1"/>
        <end position="26"/>
    </location>
</feature>
<gene>
    <name evidence="2" type="ORF">TWF481_002718</name>
</gene>
<dbReference type="AlphaFoldDB" id="A0AAV9VX67"/>